<dbReference type="PROSITE" id="PS01040">
    <property type="entry name" value="SBP_BACTERIAL_5"/>
    <property type="match status" value="1"/>
</dbReference>
<dbReference type="GO" id="GO:1904680">
    <property type="term" value="F:peptide transmembrane transporter activity"/>
    <property type="evidence" value="ECO:0007669"/>
    <property type="project" value="TreeGrafter"/>
</dbReference>
<dbReference type="OrthoDB" id="9803988at2"/>
<proteinExistence type="inferred from homology"/>
<dbReference type="InterPro" id="IPR039424">
    <property type="entry name" value="SBP_5"/>
</dbReference>
<dbReference type="GO" id="GO:0015833">
    <property type="term" value="P:peptide transport"/>
    <property type="evidence" value="ECO:0007669"/>
    <property type="project" value="TreeGrafter"/>
</dbReference>
<dbReference type="PANTHER" id="PTHR30290:SF9">
    <property type="entry name" value="OLIGOPEPTIDE-BINDING PROTEIN APPA"/>
    <property type="match status" value="1"/>
</dbReference>
<evidence type="ECO:0000259" key="6">
    <source>
        <dbReference type="Pfam" id="PF00496"/>
    </source>
</evidence>
<evidence type="ECO:0000256" key="1">
    <source>
        <dbReference type="ARBA" id="ARBA00004418"/>
    </source>
</evidence>
<evidence type="ECO:0000256" key="3">
    <source>
        <dbReference type="ARBA" id="ARBA00022448"/>
    </source>
</evidence>
<evidence type="ECO:0000256" key="5">
    <source>
        <dbReference type="SAM" id="SignalP"/>
    </source>
</evidence>
<keyword evidence="3" id="KW-0813">Transport</keyword>
<comment type="similarity">
    <text evidence="2">Belongs to the bacterial solute-binding protein 5 family.</text>
</comment>
<dbReference type="RefSeq" id="WP_085888536.1">
    <property type="nucleotide sequence ID" value="NZ_FWFN01000004.1"/>
</dbReference>
<keyword evidence="4 5" id="KW-0732">Signal</keyword>
<reference evidence="7 8" key="1">
    <citation type="submission" date="2017-03" db="EMBL/GenBank/DDBJ databases">
        <authorList>
            <person name="Afonso C.L."/>
            <person name="Miller P.J."/>
            <person name="Scott M.A."/>
            <person name="Spackman E."/>
            <person name="Goraichik I."/>
            <person name="Dimitrov K.M."/>
            <person name="Suarez D.L."/>
            <person name="Swayne D.E."/>
        </authorList>
    </citation>
    <scope>NUCLEOTIDE SEQUENCE [LARGE SCALE GENOMIC DNA]</scope>
    <source>
        <strain evidence="7 8">CECT 7751</strain>
    </source>
</reference>
<dbReference type="Gene3D" id="3.10.105.10">
    <property type="entry name" value="Dipeptide-binding Protein, Domain 3"/>
    <property type="match status" value="1"/>
</dbReference>
<evidence type="ECO:0000313" key="7">
    <source>
        <dbReference type="EMBL" id="SLN50944.1"/>
    </source>
</evidence>
<comment type="subcellular location">
    <subcellularLocation>
        <location evidence="1">Periplasm</location>
    </subcellularLocation>
</comment>
<dbReference type="PIRSF" id="PIRSF002741">
    <property type="entry name" value="MppA"/>
    <property type="match status" value="1"/>
</dbReference>
<protein>
    <submittedName>
        <fullName evidence="7">Glutathione-binding protein GsiB</fullName>
    </submittedName>
</protein>
<dbReference type="InterPro" id="IPR000914">
    <property type="entry name" value="SBP_5_dom"/>
</dbReference>
<keyword evidence="8" id="KW-1185">Reference proteome</keyword>
<dbReference type="GO" id="GO:0043190">
    <property type="term" value="C:ATP-binding cassette (ABC) transporter complex"/>
    <property type="evidence" value="ECO:0007669"/>
    <property type="project" value="InterPro"/>
</dbReference>
<dbReference type="AlphaFoldDB" id="A0A1X6ZH63"/>
<name>A0A1X6ZH63_9RHOB</name>
<dbReference type="InterPro" id="IPR023765">
    <property type="entry name" value="SBP_5_CS"/>
</dbReference>
<evidence type="ECO:0000256" key="2">
    <source>
        <dbReference type="ARBA" id="ARBA00005695"/>
    </source>
</evidence>
<feature type="signal peptide" evidence="5">
    <location>
        <begin position="1"/>
        <end position="24"/>
    </location>
</feature>
<evidence type="ECO:0000313" key="8">
    <source>
        <dbReference type="Proteomes" id="UP000193963"/>
    </source>
</evidence>
<evidence type="ECO:0000256" key="4">
    <source>
        <dbReference type="ARBA" id="ARBA00022729"/>
    </source>
</evidence>
<dbReference type="EMBL" id="FWFN01000004">
    <property type="protein sequence ID" value="SLN50944.1"/>
    <property type="molecule type" value="Genomic_DNA"/>
</dbReference>
<dbReference type="SUPFAM" id="SSF53850">
    <property type="entry name" value="Periplasmic binding protein-like II"/>
    <property type="match status" value="1"/>
</dbReference>
<feature type="domain" description="Solute-binding protein family 5" evidence="6">
    <location>
        <begin position="74"/>
        <end position="412"/>
    </location>
</feature>
<organism evidence="7 8">
    <name type="scientific">Pseudooceanicola marinus</name>
    <dbReference type="NCBI Taxonomy" id="396013"/>
    <lineage>
        <taxon>Bacteria</taxon>
        <taxon>Pseudomonadati</taxon>
        <taxon>Pseudomonadota</taxon>
        <taxon>Alphaproteobacteria</taxon>
        <taxon>Rhodobacterales</taxon>
        <taxon>Paracoccaceae</taxon>
        <taxon>Pseudooceanicola</taxon>
    </lineage>
</organism>
<dbReference type="GO" id="GO:0030288">
    <property type="term" value="C:outer membrane-bounded periplasmic space"/>
    <property type="evidence" value="ECO:0007669"/>
    <property type="project" value="UniProtKB-ARBA"/>
</dbReference>
<sequence>MFKLISAAALTLATTTALVTPAMAEVQNDAETLAIGGFLDNRTFDRGQLQASHWAKYWQPVFDTLLRIDAEGNISGNVATDYSFAEDGSSLTLILREGLSFTNGEPVDGAAVKANIEFLQNATGQNKWMVGGISEVEVVSPTEVVLHIEEPNPALLFGLATVGGALAAPSTLGTEEAKTVPVGSGPYIYDTEASVVGRQYVYKRNPDYWNPQDFPFEQITITPIRDMSARMNALRSGQIDAGAGDPRAASEAEATGLTVASNPNNFFGIFIADRAGEMVPALGDVRVRQAINMAFDRASILEYIDNGYGQVTNQPLVSPNALNNPDLEGSYDYDPEAARALLAEAGYADGFTVSMPEVASMASYNPIVEQQLAQIGITVDWIKISPTGTIPELLSGKYPMFLFRLGTQTAWGDVLKYIGPDAPWNPSGSQSDELDQLIETARNAPLEDQDTAFQAITTYLVDNAWFAPWYQIDGVYFTNDEVRVVVPSHNITPWIYDFQKAGN</sequence>
<dbReference type="Gene3D" id="3.40.190.10">
    <property type="entry name" value="Periplasmic binding protein-like II"/>
    <property type="match status" value="1"/>
</dbReference>
<dbReference type="InterPro" id="IPR030678">
    <property type="entry name" value="Peptide/Ni-bd"/>
</dbReference>
<dbReference type="Proteomes" id="UP000193963">
    <property type="component" value="Unassembled WGS sequence"/>
</dbReference>
<dbReference type="Pfam" id="PF00496">
    <property type="entry name" value="SBP_bac_5"/>
    <property type="match status" value="1"/>
</dbReference>
<feature type="chain" id="PRO_5013231001" evidence="5">
    <location>
        <begin position="25"/>
        <end position="503"/>
    </location>
</feature>
<dbReference type="PANTHER" id="PTHR30290">
    <property type="entry name" value="PERIPLASMIC BINDING COMPONENT OF ABC TRANSPORTER"/>
    <property type="match status" value="1"/>
</dbReference>
<accession>A0A1X6ZH63</accession>
<gene>
    <name evidence="7" type="primary">gsiB_2</name>
    <name evidence="7" type="ORF">PSM7751_02505</name>
</gene>